<dbReference type="Pfam" id="PF01722">
    <property type="entry name" value="BolA"/>
    <property type="match status" value="1"/>
</dbReference>
<evidence type="ECO:0000259" key="1">
    <source>
        <dbReference type="Pfam" id="PF02657"/>
    </source>
</evidence>
<feature type="domain" description="Fe-S metabolism associated" evidence="1">
    <location>
        <begin position="72"/>
        <end position="190"/>
    </location>
</feature>
<dbReference type="Proteomes" id="UP001061958">
    <property type="component" value="Unassembled WGS sequence"/>
</dbReference>
<organism evidence="2 3">
    <name type="scientific">Galdieria partita</name>
    <dbReference type="NCBI Taxonomy" id="83374"/>
    <lineage>
        <taxon>Eukaryota</taxon>
        <taxon>Rhodophyta</taxon>
        <taxon>Bangiophyceae</taxon>
        <taxon>Galdieriales</taxon>
        <taxon>Galdieriaceae</taxon>
        <taxon>Galdieria</taxon>
    </lineage>
</organism>
<dbReference type="AlphaFoldDB" id="A0A9C7PUJ8"/>
<dbReference type="Pfam" id="PF02657">
    <property type="entry name" value="SufE"/>
    <property type="match status" value="1"/>
</dbReference>
<dbReference type="Gene3D" id="3.30.300.90">
    <property type="entry name" value="BolA-like"/>
    <property type="match status" value="1"/>
</dbReference>
<protein>
    <recommendedName>
        <fullName evidence="1">Fe-S metabolism associated domain-containing protein</fullName>
    </recommendedName>
</protein>
<dbReference type="SUPFAM" id="SSF82649">
    <property type="entry name" value="SufE/NifU"/>
    <property type="match status" value="1"/>
</dbReference>
<dbReference type="InterPro" id="IPR003808">
    <property type="entry name" value="Fe-S_metab-assoc_dom"/>
</dbReference>
<accession>A0A9C7PUJ8</accession>
<comment type="caution">
    <text evidence="2">The sequence shown here is derived from an EMBL/GenBank/DDBJ whole genome shotgun (WGS) entry which is preliminary data.</text>
</comment>
<dbReference type="EMBL" id="BQMJ01000021">
    <property type="protein sequence ID" value="GJQ11148.1"/>
    <property type="molecule type" value="Genomic_DNA"/>
</dbReference>
<dbReference type="PANTHER" id="PTHR46230">
    <property type="match status" value="1"/>
</dbReference>
<evidence type="ECO:0000313" key="3">
    <source>
        <dbReference type="Proteomes" id="UP001061958"/>
    </source>
</evidence>
<keyword evidence="3" id="KW-1185">Reference proteome</keyword>
<name>A0A9C7PUJ8_9RHOD</name>
<dbReference type="Gene3D" id="3.90.1010.10">
    <property type="match status" value="1"/>
</dbReference>
<dbReference type="SUPFAM" id="SSF82657">
    <property type="entry name" value="BolA-like"/>
    <property type="match status" value="1"/>
</dbReference>
<dbReference type="InterPro" id="IPR002634">
    <property type="entry name" value="BolA"/>
</dbReference>
<dbReference type="PANTHER" id="PTHR46230:SF3">
    <property type="entry name" value="SUFE-LIKE PROTEIN 1, CHLOROPLASTIC_MITOCHONDRIAL"/>
    <property type="match status" value="1"/>
</dbReference>
<evidence type="ECO:0000313" key="2">
    <source>
        <dbReference type="EMBL" id="GJQ11148.1"/>
    </source>
</evidence>
<reference evidence="2" key="1">
    <citation type="journal article" date="2022" name="Proc. Natl. Acad. Sci. U.S.A.">
        <title>Life cycle and functional genomics of the unicellular red alga Galdieria for elucidating algal and plant evolution and industrial use.</title>
        <authorList>
            <person name="Hirooka S."/>
            <person name="Itabashi T."/>
            <person name="Ichinose T.M."/>
            <person name="Onuma R."/>
            <person name="Fujiwara T."/>
            <person name="Yamashita S."/>
            <person name="Jong L.W."/>
            <person name="Tomita R."/>
            <person name="Iwane A.H."/>
            <person name="Miyagishima S.Y."/>
        </authorList>
    </citation>
    <scope>NUCLEOTIDE SEQUENCE</scope>
    <source>
        <strain evidence="2">NBRC 102759</strain>
    </source>
</reference>
<proteinExistence type="predicted"/>
<dbReference type="GO" id="GO:0016226">
    <property type="term" value="P:iron-sulfur cluster assembly"/>
    <property type="evidence" value="ECO:0007669"/>
    <property type="project" value="TreeGrafter"/>
</dbReference>
<sequence length="320" mass="35823">MTGHLDCLWISSYVGTNFYKSTPKRQERTPNCCFRYKKRLHHLPNNTCVLHIRCQVDEKKLGLTPELTRLVKSFAAAPDPKLRVQQLLYLAQTLEPLPFQYKTNENKVPGCLSTVHVVGDCDNNKVFFRGDSDAQLTKGLLALLIKGLNGCTVEEIERVSPEFVAVAGLSVSLTPGRNNGFLNMLQTMKKKAREAVSKVRVISKDERNYSDKVAKTQPVSSTDERASRPVYSAIFDKLQKLNPSRLEIHDDSLQHAGHIGAKGLRSSETHFSVFIVSDVFDGLSLVKRHQLVYSLLGQELKEGLHALRIQAKTPSEVAPE</sequence>
<reference evidence="2" key="2">
    <citation type="submission" date="2022-01" db="EMBL/GenBank/DDBJ databases">
        <authorList>
            <person name="Hirooka S."/>
            <person name="Miyagishima S.Y."/>
        </authorList>
    </citation>
    <scope>NUCLEOTIDE SEQUENCE</scope>
    <source>
        <strain evidence="2">NBRC 102759</strain>
    </source>
</reference>
<gene>
    <name evidence="2" type="ORF">GpartN1_g2939.t1</name>
</gene>
<dbReference type="OrthoDB" id="1872at2759"/>
<dbReference type="InterPro" id="IPR036065">
    <property type="entry name" value="BolA-like_sf"/>
</dbReference>